<protein>
    <submittedName>
        <fullName evidence="2">Uncharacterized protein</fullName>
    </submittedName>
</protein>
<organism evidence="2 3">
    <name type="scientific">Portunus trituberculatus</name>
    <name type="common">Swimming crab</name>
    <name type="synonym">Neptunus trituberculatus</name>
    <dbReference type="NCBI Taxonomy" id="210409"/>
    <lineage>
        <taxon>Eukaryota</taxon>
        <taxon>Metazoa</taxon>
        <taxon>Ecdysozoa</taxon>
        <taxon>Arthropoda</taxon>
        <taxon>Crustacea</taxon>
        <taxon>Multicrustacea</taxon>
        <taxon>Malacostraca</taxon>
        <taxon>Eumalacostraca</taxon>
        <taxon>Eucarida</taxon>
        <taxon>Decapoda</taxon>
        <taxon>Pleocyemata</taxon>
        <taxon>Brachyura</taxon>
        <taxon>Eubrachyura</taxon>
        <taxon>Portunoidea</taxon>
        <taxon>Portunidae</taxon>
        <taxon>Portuninae</taxon>
        <taxon>Portunus</taxon>
    </lineage>
</organism>
<evidence type="ECO:0000313" key="2">
    <source>
        <dbReference type="EMBL" id="MPC77824.1"/>
    </source>
</evidence>
<gene>
    <name evidence="2" type="ORF">E2C01_072291</name>
</gene>
<feature type="region of interest" description="Disordered" evidence="1">
    <location>
        <begin position="52"/>
        <end position="73"/>
    </location>
</feature>
<accession>A0A5B7IAT5</accession>
<dbReference type="EMBL" id="VSRR010046854">
    <property type="protein sequence ID" value="MPC77824.1"/>
    <property type="molecule type" value="Genomic_DNA"/>
</dbReference>
<reference evidence="2 3" key="1">
    <citation type="submission" date="2019-05" db="EMBL/GenBank/DDBJ databases">
        <title>Another draft genome of Portunus trituberculatus and its Hox gene families provides insights of decapod evolution.</title>
        <authorList>
            <person name="Jeong J.-H."/>
            <person name="Song I."/>
            <person name="Kim S."/>
            <person name="Choi T."/>
            <person name="Kim D."/>
            <person name="Ryu S."/>
            <person name="Kim W."/>
        </authorList>
    </citation>
    <scope>NUCLEOTIDE SEQUENCE [LARGE SCALE GENOMIC DNA]</scope>
    <source>
        <tissue evidence="2">Muscle</tissue>
    </source>
</reference>
<comment type="caution">
    <text evidence="2">The sequence shown here is derived from an EMBL/GenBank/DDBJ whole genome shotgun (WGS) entry which is preliminary data.</text>
</comment>
<feature type="compositionally biased region" description="Low complexity" evidence="1">
    <location>
        <begin position="52"/>
        <end position="66"/>
    </location>
</feature>
<proteinExistence type="predicted"/>
<dbReference type="Proteomes" id="UP000324222">
    <property type="component" value="Unassembled WGS sequence"/>
</dbReference>
<sequence length="73" mass="8207">MRHLHRPLTEKLLRNVTPKRLTTQNFRVLLSPSSFSFQIHLSLFFLASPSLTSPHPPLSSQLPSVSANDANKT</sequence>
<keyword evidence="3" id="KW-1185">Reference proteome</keyword>
<dbReference type="AlphaFoldDB" id="A0A5B7IAT5"/>
<name>A0A5B7IAT5_PORTR</name>
<evidence type="ECO:0000256" key="1">
    <source>
        <dbReference type="SAM" id="MobiDB-lite"/>
    </source>
</evidence>
<evidence type="ECO:0000313" key="3">
    <source>
        <dbReference type="Proteomes" id="UP000324222"/>
    </source>
</evidence>